<protein>
    <submittedName>
        <fullName evidence="1">Uncharacterized protein</fullName>
    </submittedName>
</protein>
<dbReference type="Proteomes" id="UP000274212">
    <property type="component" value="Unassembled WGS sequence"/>
</dbReference>
<dbReference type="AlphaFoldDB" id="A0A3M5RCI9"/>
<dbReference type="EMBL" id="RBTT01000244">
    <property type="protein sequence ID" value="RMU06739.1"/>
    <property type="molecule type" value="Genomic_DNA"/>
</dbReference>
<evidence type="ECO:0000313" key="2">
    <source>
        <dbReference type="Proteomes" id="UP000274212"/>
    </source>
</evidence>
<sequence>MFYDWVKAFQDYDYDLPKVGDVITRSFDVDTDELLSTSVPAFFAEGSYSTTFRIHVCGRRITVDGNPSRINRLDNVFGISTLEGCMRVINAVLAEYRLPPMTKCKVINRLHDGSISADGAVFQRLDLTSNFYVATPTKK</sequence>
<proteinExistence type="predicted"/>
<reference evidence="1 2" key="1">
    <citation type="submission" date="2018-08" db="EMBL/GenBank/DDBJ databases">
        <title>Recombination of ecologically and evolutionarily significant loci maintains genetic cohesion in the Pseudomonas syringae species complex.</title>
        <authorList>
            <person name="Dillon M."/>
            <person name="Thakur S."/>
            <person name="Almeida R.N.D."/>
            <person name="Weir B.S."/>
            <person name="Guttman D.S."/>
        </authorList>
    </citation>
    <scope>NUCLEOTIDE SEQUENCE [LARGE SCALE GENOMIC DNA]</scope>
    <source>
        <strain evidence="1 2">ICMP 9829</strain>
    </source>
</reference>
<organism evidence="1 2">
    <name type="scientific">Pseudomonas syringae pv. coriandricola</name>
    <dbReference type="NCBI Taxonomy" id="264453"/>
    <lineage>
        <taxon>Bacteria</taxon>
        <taxon>Pseudomonadati</taxon>
        <taxon>Pseudomonadota</taxon>
        <taxon>Gammaproteobacteria</taxon>
        <taxon>Pseudomonadales</taxon>
        <taxon>Pseudomonadaceae</taxon>
        <taxon>Pseudomonas</taxon>
    </lineage>
</organism>
<dbReference type="RefSeq" id="WP_122285915.1">
    <property type="nucleotide sequence ID" value="NZ_RBRV01000250.1"/>
</dbReference>
<accession>A0A3M5RCI9</accession>
<comment type="caution">
    <text evidence="1">The sequence shown here is derived from an EMBL/GenBank/DDBJ whole genome shotgun (WGS) entry which is preliminary data.</text>
</comment>
<name>A0A3M5RCI9_9PSED</name>
<gene>
    <name evidence="1" type="ORF">ALP36_00829</name>
</gene>
<evidence type="ECO:0000313" key="1">
    <source>
        <dbReference type="EMBL" id="RMU06739.1"/>
    </source>
</evidence>